<dbReference type="GO" id="GO:0005524">
    <property type="term" value="F:ATP binding"/>
    <property type="evidence" value="ECO:0007669"/>
    <property type="project" value="UniProtKB-KW"/>
</dbReference>
<evidence type="ECO:0000256" key="1">
    <source>
        <dbReference type="ARBA" id="ARBA00022741"/>
    </source>
</evidence>
<dbReference type="InterPro" id="IPR000792">
    <property type="entry name" value="Tscrpt_reg_LuxR_C"/>
</dbReference>
<dbReference type="PROSITE" id="PS50043">
    <property type="entry name" value="HTH_LUXR_2"/>
    <property type="match status" value="1"/>
</dbReference>
<dbReference type="InterPro" id="IPR011990">
    <property type="entry name" value="TPR-like_helical_dom_sf"/>
</dbReference>
<keyword evidence="5" id="KW-1185">Reference proteome</keyword>
<sequence>MGAGLVGRVAEVVALDELRAAAAHGSGAVALLTGEAGIGKTAVVEESVSRAAAAGVVVLAGRADPDEGAPAFWPWLRLLDSDVDGLDPSLLSLADAGESASAARFRAMRDVVSALAAAAASAPLVLVLEDLHWADPASIALLTALSREVATTRILVLGTSRTELDLPDATVLPLRPWDVPAVAAYLDRLGDTPAHGTWAPVVHELGGGNPLYTREVGRLLAREGRLARPAGDIDLPDGLRRLVARRTAHLTPACRELLGVASAVGAEVDATVLDLGDLAPAIEAGVLVDDPWAPARLRFAHELVRQACYAGMTRDARIRAHALIADALADAGAGPIEIARHRVRAAADPESRRLAAEACVAAARHATGELDHGEAVHWLTRALENAPSHDIRLERAGAAYRDGRLDLAVSDCEAIVDEVGAPAALVIRGLGGLGSVLAPALIRLCERALALDLGEADRAQVLAQYAFLIAEMHDAGRAEPISREAMELASRSGHPGALVAAIHARHELLDPMDSVDEVLELARRGVELAGPSGRPDAELWSRTWLLDARLCLGDLAEFDAECTRLAELVDRLGWPVARWHLLRARAARAMLAGRFAEAAATAVEARDLALRAQDTSAGLLLQAFQSGLALLTGETLHWPDDLAAMTMRFPGVPIGVTQLARIAMEMGEREIAAEHVAQMRGILPRLPVDGRRPFIVLSAGEVAAWVGDLELAAECYRLGLRYADLYLNSMSACFGSASRLLGVIAAALGEPAAGEHFSAAVAMEERLGSAPFVALSQITYARFLRPDDHRAARVLAGRALATARRLGMPAIAAEAAALAGDDQLTAREREIAALVAQGLSNRAIADRLVLSERTVETHVRSILRKLGLTGRADLRGETQYQH</sequence>
<dbReference type="Gene3D" id="1.25.40.10">
    <property type="entry name" value="Tetratricopeptide repeat domain"/>
    <property type="match status" value="1"/>
</dbReference>
<dbReference type="Proteomes" id="UP001602245">
    <property type="component" value="Unassembled WGS sequence"/>
</dbReference>
<evidence type="ECO:0000313" key="5">
    <source>
        <dbReference type="Proteomes" id="UP001602245"/>
    </source>
</evidence>
<name>A0ABW6WNT1_9ACTN</name>
<dbReference type="InterPro" id="IPR041664">
    <property type="entry name" value="AAA_16"/>
</dbReference>
<dbReference type="Gene3D" id="1.10.10.10">
    <property type="entry name" value="Winged helix-like DNA-binding domain superfamily/Winged helix DNA-binding domain"/>
    <property type="match status" value="1"/>
</dbReference>
<gene>
    <name evidence="4" type="ORF">ACFY35_34260</name>
</gene>
<feature type="domain" description="HTH luxR-type" evidence="3">
    <location>
        <begin position="817"/>
        <end position="882"/>
    </location>
</feature>
<dbReference type="PANTHER" id="PTHR16305">
    <property type="entry name" value="TESTICULAR SOLUBLE ADENYLYL CYCLASE"/>
    <property type="match status" value="1"/>
</dbReference>
<evidence type="ECO:0000256" key="2">
    <source>
        <dbReference type="ARBA" id="ARBA00022840"/>
    </source>
</evidence>
<proteinExistence type="predicted"/>
<dbReference type="EMBL" id="JBIAZU010000006">
    <property type="protein sequence ID" value="MFF5294531.1"/>
    <property type="molecule type" value="Genomic_DNA"/>
</dbReference>
<dbReference type="PANTHER" id="PTHR16305:SF35">
    <property type="entry name" value="TRANSCRIPTIONAL ACTIVATOR DOMAIN"/>
    <property type="match status" value="1"/>
</dbReference>
<dbReference type="PROSITE" id="PS00622">
    <property type="entry name" value="HTH_LUXR_1"/>
    <property type="match status" value="1"/>
</dbReference>
<dbReference type="CDD" id="cd06170">
    <property type="entry name" value="LuxR_C_like"/>
    <property type="match status" value="1"/>
</dbReference>
<organism evidence="4 5">
    <name type="scientific">Paractinoplanes globisporus</name>
    <dbReference type="NCBI Taxonomy" id="113565"/>
    <lineage>
        <taxon>Bacteria</taxon>
        <taxon>Bacillati</taxon>
        <taxon>Actinomycetota</taxon>
        <taxon>Actinomycetes</taxon>
        <taxon>Micromonosporales</taxon>
        <taxon>Micromonosporaceae</taxon>
        <taxon>Paractinoplanes</taxon>
    </lineage>
</organism>
<dbReference type="SMART" id="SM00421">
    <property type="entry name" value="HTH_LUXR"/>
    <property type="match status" value="1"/>
</dbReference>
<dbReference type="InterPro" id="IPR027417">
    <property type="entry name" value="P-loop_NTPase"/>
</dbReference>
<dbReference type="InterPro" id="IPR036388">
    <property type="entry name" value="WH-like_DNA-bd_sf"/>
</dbReference>
<accession>A0ABW6WNT1</accession>
<dbReference type="PRINTS" id="PR00038">
    <property type="entry name" value="HTHLUXR"/>
</dbReference>
<keyword evidence="1" id="KW-0547">Nucleotide-binding</keyword>
<dbReference type="SUPFAM" id="SSF52540">
    <property type="entry name" value="P-loop containing nucleoside triphosphate hydrolases"/>
    <property type="match status" value="1"/>
</dbReference>
<dbReference type="InterPro" id="IPR016032">
    <property type="entry name" value="Sig_transdc_resp-reg_C-effctor"/>
</dbReference>
<keyword evidence="2 4" id="KW-0067">ATP-binding</keyword>
<dbReference type="RefSeq" id="WP_020514664.1">
    <property type="nucleotide sequence ID" value="NZ_JBIAZU010000006.1"/>
</dbReference>
<evidence type="ECO:0000259" key="3">
    <source>
        <dbReference type="PROSITE" id="PS50043"/>
    </source>
</evidence>
<protein>
    <submittedName>
        <fullName evidence="4">ATP-binding protein</fullName>
    </submittedName>
</protein>
<dbReference type="SUPFAM" id="SSF46894">
    <property type="entry name" value="C-terminal effector domain of the bipartite response regulators"/>
    <property type="match status" value="1"/>
</dbReference>
<dbReference type="Pfam" id="PF00196">
    <property type="entry name" value="GerE"/>
    <property type="match status" value="1"/>
</dbReference>
<comment type="caution">
    <text evidence="4">The sequence shown here is derived from an EMBL/GenBank/DDBJ whole genome shotgun (WGS) entry which is preliminary data.</text>
</comment>
<reference evidence="4 5" key="1">
    <citation type="submission" date="2024-10" db="EMBL/GenBank/DDBJ databases">
        <title>The Natural Products Discovery Center: Release of the First 8490 Sequenced Strains for Exploring Actinobacteria Biosynthetic Diversity.</title>
        <authorList>
            <person name="Kalkreuter E."/>
            <person name="Kautsar S.A."/>
            <person name="Yang D."/>
            <person name="Bader C.D."/>
            <person name="Teijaro C.N."/>
            <person name="Fluegel L."/>
            <person name="Davis C.M."/>
            <person name="Simpson J.R."/>
            <person name="Lauterbach L."/>
            <person name="Steele A.D."/>
            <person name="Gui C."/>
            <person name="Meng S."/>
            <person name="Li G."/>
            <person name="Viehrig K."/>
            <person name="Ye F."/>
            <person name="Su P."/>
            <person name="Kiefer A.F."/>
            <person name="Nichols A."/>
            <person name="Cepeda A.J."/>
            <person name="Yan W."/>
            <person name="Fan B."/>
            <person name="Jiang Y."/>
            <person name="Adhikari A."/>
            <person name="Zheng C.-J."/>
            <person name="Schuster L."/>
            <person name="Cowan T.M."/>
            <person name="Smanski M.J."/>
            <person name="Chevrette M.G."/>
            <person name="De Carvalho L.P.S."/>
            <person name="Shen B."/>
        </authorList>
    </citation>
    <scope>NUCLEOTIDE SEQUENCE [LARGE SCALE GENOMIC DNA]</scope>
    <source>
        <strain evidence="4 5">NPDC000087</strain>
    </source>
</reference>
<dbReference type="SUPFAM" id="SSF48452">
    <property type="entry name" value="TPR-like"/>
    <property type="match status" value="1"/>
</dbReference>
<dbReference type="Pfam" id="PF13191">
    <property type="entry name" value="AAA_16"/>
    <property type="match status" value="1"/>
</dbReference>
<evidence type="ECO:0000313" key="4">
    <source>
        <dbReference type="EMBL" id="MFF5294531.1"/>
    </source>
</evidence>